<evidence type="ECO:0000259" key="9">
    <source>
        <dbReference type="Pfam" id="PF14416"/>
    </source>
</evidence>
<proteinExistence type="inferred from homology"/>
<evidence type="ECO:0000313" key="11">
    <source>
        <dbReference type="RefSeq" id="XP_021858138.1"/>
    </source>
</evidence>
<name>A0A9R0J071_SPIOL</name>
<dbReference type="AlphaFoldDB" id="A0A9R0J071"/>
<evidence type="ECO:0000256" key="1">
    <source>
        <dbReference type="ARBA" id="ARBA00004167"/>
    </source>
</evidence>
<gene>
    <name evidence="11" type="primary">LOC110797343</name>
</gene>
<dbReference type="GeneID" id="110797343"/>
<feature type="domain" description="Trichome birefringence-like C-terminal" evidence="8">
    <location>
        <begin position="176"/>
        <end position="457"/>
    </location>
</feature>
<dbReference type="Pfam" id="PF14416">
    <property type="entry name" value="PMR5N"/>
    <property type="match status" value="1"/>
</dbReference>
<organism evidence="10 11">
    <name type="scientific">Spinacia oleracea</name>
    <name type="common">Spinach</name>
    <dbReference type="NCBI Taxonomy" id="3562"/>
    <lineage>
        <taxon>Eukaryota</taxon>
        <taxon>Viridiplantae</taxon>
        <taxon>Streptophyta</taxon>
        <taxon>Embryophyta</taxon>
        <taxon>Tracheophyta</taxon>
        <taxon>Spermatophyta</taxon>
        <taxon>Magnoliopsida</taxon>
        <taxon>eudicotyledons</taxon>
        <taxon>Gunneridae</taxon>
        <taxon>Pentapetalae</taxon>
        <taxon>Caryophyllales</taxon>
        <taxon>Chenopodiaceae</taxon>
        <taxon>Chenopodioideae</taxon>
        <taxon>Anserineae</taxon>
        <taxon>Spinacia</taxon>
    </lineage>
</organism>
<sequence length="477" mass="56071">MPDQSKPSFLPVKSPNLSVISDTRKSMFCVYVFMLTFILCTFFILFNNPSSSSLKYIANFKDFSHFSSFFSHFFPNSSSNSTFQLGNNYTNYNNINNVSLSSNYTKISPRETVGDELYESMLHCDLFDGKWVKDDSYPLYLPGSCPHIDEPFNCFLNGRPDNTYERYKWQPHGCNIPRLNGTHMLELLRGKRLVYVGDSLNRNMWESLVCILRNSVQNKSRVFEASGREDFRTEGSYAFIFEDYNCSVEFFRSPFLVREWEIPDKNGSKKETLRLDLVERASDRYKDAEFLIFNTGHWWSHEKTSRGEGYYQEGTHVYSQLEVNEAFRRALTTWGRWLEANVDPMKTQVFFRGYSNSHFGGGRWDSGGTCDKETEPIKNMTDLPEQPPMIKVVENVIKWTKVPVFYLNITTLTDYRKDAHPAAYRTEEERRLRLRYQDCAHWCLPGVPDTWNELVYSQILIRNYQKQQMKKQQEQRH</sequence>
<dbReference type="GO" id="GO:0016413">
    <property type="term" value="F:O-acetyltransferase activity"/>
    <property type="evidence" value="ECO:0000318"/>
    <property type="project" value="GO_Central"/>
</dbReference>
<dbReference type="Pfam" id="PF13839">
    <property type="entry name" value="PC-Esterase"/>
    <property type="match status" value="1"/>
</dbReference>
<dbReference type="InterPro" id="IPR029962">
    <property type="entry name" value="TBL"/>
</dbReference>
<keyword evidence="6 7" id="KW-0472">Membrane</keyword>
<dbReference type="InterPro" id="IPR026057">
    <property type="entry name" value="TBL_C"/>
</dbReference>
<keyword evidence="4" id="KW-0735">Signal-anchor</keyword>
<protein>
    <submittedName>
        <fullName evidence="11">Protein trichome birefringence</fullName>
    </submittedName>
</protein>
<dbReference type="KEGG" id="soe:110797343"/>
<dbReference type="GO" id="GO:0016020">
    <property type="term" value="C:membrane"/>
    <property type="evidence" value="ECO:0007669"/>
    <property type="project" value="UniProtKB-SubCell"/>
</dbReference>
<dbReference type="PANTHER" id="PTHR32285:SF22">
    <property type="entry name" value="PROTEIN TRICHOME BIREFRINGENCE"/>
    <property type="match status" value="1"/>
</dbReference>
<feature type="domain" description="Trichome birefringence-like N-terminal" evidence="9">
    <location>
        <begin position="123"/>
        <end position="175"/>
    </location>
</feature>
<evidence type="ECO:0000256" key="5">
    <source>
        <dbReference type="ARBA" id="ARBA00022989"/>
    </source>
</evidence>
<dbReference type="GO" id="GO:0005794">
    <property type="term" value="C:Golgi apparatus"/>
    <property type="evidence" value="ECO:0000318"/>
    <property type="project" value="GO_Central"/>
</dbReference>
<comment type="subcellular location">
    <subcellularLocation>
        <location evidence="1">Membrane</location>
        <topology evidence="1">Single-pass membrane protein</topology>
    </subcellularLocation>
</comment>
<keyword evidence="3 7" id="KW-0812">Transmembrane</keyword>
<keyword evidence="5 7" id="KW-1133">Transmembrane helix</keyword>
<dbReference type="OrthoDB" id="630188at2759"/>
<evidence type="ECO:0000313" key="10">
    <source>
        <dbReference type="Proteomes" id="UP000813463"/>
    </source>
</evidence>
<evidence type="ECO:0000256" key="7">
    <source>
        <dbReference type="SAM" id="Phobius"/>
    </source>
</evidence>
<comment type="similarity">
    <text evidence="2">Belongs to the PC-esterase family. TBL subfamily.</text>
</comment>
<dbReference type="RefSeq" id="XP_021858138.1">
    <property type="nucleotide sequence ID" value="XM_022002446.2"/>
</dbReference>
<dbReference type="Proteomes" id="UP000813463">
    <property type="component" value="Chromosome 4"/>
</dbReference>
<accession>A0A9R0J071</accession>
<reference evidence="10" key="1">
    <citation type="journal article" date="2021" name="Nat. Commun.">
        <title>Genomic analyses provide insights into spinach domestication and the genetic basis of agronomic traits.</title>
        <authorList>
            <person name="Cai X."/>
            <person name="Sun X."/>
            <person name="Xu C."/>
            <person name="Sun H."/>
            <person name="Wang X."/>
            <person name="Ge C."/>
            <person name="Zhang Z."/>
            <person name="Wang Q."/>
            <person name="Fei Z."/>
            <person name="Jiao C."/>
            <person name="Wang Q."/>
        </authorList>
    </citation>
    <scope>NUCLEOTIDE SEQUENCE [LARGE SCALE GENOMIC DNA]</scope>
    <source>
        <strain evidence="10">cv. Varoflay</strain>
    </source>
</reference>
<evidence type="ECO:0000256" key="4">
    <source>
        <dbReference type="ARBA" id="ARBA00022968"/>
    </source>
</evidence>
<evidence type="ECO:0000256" key="3">
    <source>
        <dbReference type="ARBA" id="ARBA00022692"/>
    </source>
</evidence>
<evidence type="ECO:0000259" key="8">
    <source>
        <dbReference type="Pfam" id="PF13839"/>
    </source>
</evidence>
<evidence type="ECO:0000256" key="2">
    <source>
        <dbReference type="ARBA" id="ARBA00007727"/>
    </source>
</evidence>
<keyword evidence="10" id="KW-1185">Reference proteome</keyword>
<reference evidence="11" key="2">
    <citation type="submission" date="2025-08" db="UniProtKB">
        <authorList>
            <consortium name="RefSeq"/>
        </authorList>
    </citation>
    <scope>IDENTIFICATION</scope>
    <source>
        <tissue evidence="11">Leaf</tissue>
    </source>
</reference>
<feature type="transmembrane region" description="Helical" evidence="7">
    <location>
        <begin position="28"/>
        <end position="46"/>
    </location>
</feature>
<evidence type="ECO:0000256" key="6">
    <source>
        <dbReference type="ARBA" id="ARBA00023136"/>
    </source>
</evidence>
<dbReference type="InterPro" id="IPR025846">
    <property type="entry name" value="TBL_N"/>
</dbReference>
<dbReference type="PANTHER" id="PTHR32285">
    <property type="entry name" value="PROTEIN TRICHOME BIREFRINGENCE-LIKE 9-RELATED"/>
    <property type="match status" value="1"/>
</dbReference>